<reference evidence="2" key="1">
    <citation type="submission" date="2023-06" db="EMBL/GenBank/DDBJ databases">
        <authorList>
            <person name="Noh H."/>
        </authorList>
    </citation>
    <scope>NUCLEOTIDE SEQUENCE</scope>
    <source>
        <strain evidence="2">DUCC20226</strain>
    </source>
</reference>
<evidence type="ECO:0000313" key="3">
    <source>
        <dbReference type="Proteomes" id="UP001265746"/>
    </source>
</evidence>
<feature type="compositionally biased region" description="Polar residues" evidence="1">
    <location>
        <begin position="105"/>
        <end position="116"/>
    </location>
</feature>
<feature type="compositionally biased region" description="Basic and acidic residues" evidence="1">
    <location>
        <begin position="44"/>
        <end position="61"/>
    </location>
</feature>
<dbReference type="Proteomes" id="UP001265746">
    <property type="component" value="Unassembled WGS sequence"/>
</dbReference>
<feature type="region of interest" description="Disordered" evidence="1">
    <location>
        <begin position="105"/>
        <end position="150"/>
    </location>
</feature>
<organism evidence="2 3">
    <name type="scientific">Phomopsis amygdali</name>
    <name type="common">Fusicoccum amygdali</name>
    <dbReference type="NCBI Taxonomy" id="1214568"/>
    <lineage>
        <taxon>Eukaryota</taxon>
        <taxon>Fungi</taxon>
        <taxon>Dikarya</taxon>
        <taxon>Ascomycota</taxon>
        <taxon>Pezizomycotina</taxon>
        <taxon>Sordariomycetes</taxon>
        <taxon>Sordariomycetidae</taxon>
        <taxon>Diaporthales</taxon>
        <taxon>Diaporthaceae</taxon>
        <taxon>Diaporthe</taxon>
    </lineage>
</organism>
<gene>
    <name evidence="2" type="ORF">N8I77_009592</name>
</gene>
<dbReference type="AlphaFoldDB" id="A0AAD9W3B5"/>
<evidence type="ECO:0000256" key="1">
    <source>
        <dbReference type="SAM" id="MobiDB-lite"/>
    </source>
</evidence>
<dbReference type="EMBL" id="JAUJFL010000005">
    <property type="protein sequence ID" value="KAK2603112.1"/>
    <property type="molecule type" value="Genomic_DNA"/>
</dbReference>
<evidence type="ECO:0000313" key="2">
    <source>
        <dbReference type="EMBL" id="KAK2603112.1"/>
    </source>
</evidence>
<comment type="caution">
    <text evidence="2">The sequence shown here is derived from an EMBL/GenBank/DDBJ whole genome shotgun (WGS) entry which is preliminary data.</text>
</comment>
<proteinExistence type="predicted"/>
<accession>A0AAD9W3B5</accession>
<name>A0AAD9W3B5_PHOAM</name>
<feature type="region of interest" description="Disordered" evidence="1">
    <location>
        <begin position="44"/>
        <end position="79"/>
    </location>
</feature>
<protein>
    <submittedName>
        <fullName evidence="2">Uncharacterized protein</fullName>
    </submittedName>
</protein>
<sequence length="150" mass="17393">MSISQVDRQAAMESQDNRTAFVRREIPRRFSGFVRESEAQFYPRRDVQGYGQRRDSLDRPNDAQLGSASPQMPPVVTNYITTNNNQHYNVNNSRHQTINAQNQVNTQNNRQHSAHNSRGDTTHQSTTTQRLSSSGHQHHRQSHRDRERRG</sequence>
<keyword evidence="3" id="KW-1185">Reference proteome</keyword>